<name>A0A9R1AF79_TRITD</name>
<dbReference type="GO" id="GO:0005524">
    <property type="term" value="F:ATP binding"/>
    <property type="evidence" value="ECO:0007669"/>
    <property type="project" value="UniProtKB-KW"/>
</dbReference>
<dbReference type="PANTHER" id="PTHR45707:SF78">
    <property type="entry name" value="PROTEIN KINASE DOMAIN-CONTAINING PROTEIN"/>
    <property type="match status" value="1"/>
</dbReference>
<dbReference type="PROSITE" id="PS50011">
    <property type="entry name" value="PROTEIN_KINASE_DOM"/>
    <property type="match status" value="1"/>
</dbReference>
<accession>A0A9R1AF79</accession>
<dbReference type="PANTHER" id="PTHR45707">
    <property type="entry name" value="C2 CALCIUM/LIPID-BINDING PLANT PHOSPHORIBOSYLTRANSFERASE FAMILY PROTEIN"/>
    <property type="match status" value="1"/>
</dbReference>
<keyword evidence="5" id="KW-0418">Kinase</keyword>
<evidence type="ECO:0000256" key="4">
    <source>
        <dbReference type="ARBA" id="ARBA00022741"/>
    </source>
</evidence>
<comment type="catalytic activity">
    <reaction evidence="7">
        <text>L-threonyl-[protein] + ATP = O-phospho-L-threonyl-[protein] + ADP + H(+)</text>
        <dbReference type="Rhea" id="RHEA:46608"/>
        <dbReference type="Rhea" id="RHEA-COMP:11060"/>
        <dbReference type="Rhea" id="RHEA-COMP:11605"/>
        <dbReference type="ChEBI" id="CHEBI:15378"/>
        <dbReference type="ChEBI" id="CHEBI:30013"/>
        <dbReference type="ChEBI" id="CHEBI:30616"/>
        <dbReference type="ChEBI" id="CHEBI:61977"/>
        <dbReference type="ChEBI" id="CHEBI:456216"/>
        <dbReference type="EC" id="2.7.11.1"/>
    </reaction>
</comment>
<dbReference type="SUPFAM" id="SSF56112">
    <property type="entry name" value="Protein kinase-like (PK-like)"/>
    <property type="match status" value="1"/>
</dbReference>
<dbReference type="InterPro" id="IPR000719">
    <property type="entry name" value="Prot_kinase_dom"/>
</dbReference>
<keyword evidence="11" id="KW-1185">Reference proteome</keyword>
<evidence type="ECO:0000313" key="11">
    <source>
        <dbReference type="Proteomes" id="UP000324705"/>
    </source>
</evidence>
<organism evidence="10 11">
    <name type="scientific">Triticum turgidum subsp. durum</name>
    <name type="common">Durum wheat</name>
    <name type="synonym">Triticum durum</name>
    <dbReference type="NCBI Taxonomy" id="4567"/>
    <lineage>
        <taxon>Eukaryota</taxon>
        <taxon>Viridiplantae</taxon>
        <taxon>Streptophyta</taxon>
        <taxon>Embryophyta</taxon>
        <taxon>Tracheophyta</taxon>
        <taxon>Spermatophyta</taxon>
        <taxon>Magnoliopsida</taxon>
        <taxon>Liliopsida</taxon>
        <taxon>Poales</taxon>
        <taxon>Poaceae</taxon>
        <taxon>BOP clade</taxon>
        <taxon>Pooideae</taxon>
        <taxon>Triticodae</taxon>
        <taxon>Triticeae</taxon>
        <taxon>Triticinae</taxon>
        <taxon>Triticum</taxon>
    </lineage>
</organism>
<keyword evidence="2" id="KW-0723">Serine/threonine-protein kinase</keyword>
<reference evidence="10 11" key="1">
    <citation type="submission" date="2017-09" db="EMBL/GenBank/DDBJ databases">
        <authorList>
            <consortium name="International Durum Wheat Genome Sequencing Consortium (IDWGSC)"/>
            <person name="Milanesi L."/>
        </authorList>
    </citation>
    <scope>NUCLEOTIDE SEQUENCE [LARGE SCALE GENOMIC DNA]</scope>
    <source>
        <strain evidence="11">cv. Svevo</strain>
    </source>
</reference>
<evidence type="ECO:0000256" key="6">
    <source>
        <dbReference type="ARBA" id="ARBA00022840"/>
    </source>
</evidence>
<dbReference type="InterPro" id="IPR008271">
    <property type="entry name" value="Ser/Thr_kinase_AS"/>
</dbReference>
<dbReference type="EMBL" id="LT934124">
    <property type="protein sequence ID" value="VAI93703.1"/>
    <property type="molecule type" value="Genomic_DNA"/>
</dbReference>
<keyword evidence="3" id="KW-0808">Transferase</keyword>
<evidence type="ECO:0000256" key="2">
    <source>
        <dbReference type="ARBA" id="ARBA00022527"/>
    </source>
</evidence>
<evidence type="ECO:0000256" key="8">
    <source>
        <dbReference type="ARBA" id="ARBA00048679"/>
    </source>
</evidence>
<evidence type="ECO:0000256" key="1">
    <source>
        <dbReference type="ARBA" id="ARBA00012513"/>
    </source>
</evidence>
<evidence type="ECO:0000256" key="3">
    <source>
        <dbReference type="ARBA" id="ARBA00022679"/>
    </source>
</evidence>
<dbReference type="Proteomes" id="UP000324705">
    <property type="component" value="Chromosome 7B"/>
</dbReference>
<keyword evidence="4" id="KW-0547">Nucleotide-binding</keyword>
<comment type="catalytic activity">
    <reaction evidence="8">
        <text>L-seryl-[protein] + ATP = O-phospho-L-seryl-[protein] + ADP + H(+)</text>
        <dbReference type="Rhea" id="RHEA:17989"/>
        <dbReference type="Rhea" id="RHEA-COMP:9863"/>
        <dbReference type="Rhea" id="RHEA-COMP:11604"/>
        <dbReference type="ChEBI" id="CHEBI:15378"/>
        <dbReference type="ChEBI" id="CHEBI:29999"/>
        <dbReference type="ChEBI" id="CHEBI:30616"/>
        <dbReference type="ChEBI" id="CHEBI:83421"/>
        <dbReference type="ChEBI" id="CHEBI:456216"/>
        <dbReference type="EC" id="2.7.11.1"/>
    </reaction>
</comment>
<dbReference type="FunFam" id="1.10.510.10:FF:001023">
    <property type="entry name" value="Os07g0541700 protein"/>
    <property type="match status" value="1"/>
</dbReference>
<dbReference type="EC" id="2.7.11.1" evidence="1"/>
<keyword evidence="6" id="KW-0067">ATP-binding</keyword>
<dbReference type="GO" id="GO:0004674">
    <property type="term" value="F:protein serine/threonine kinase activity"/>
    <property type="evidence" value="ECO:0007669"/>
    <property type="project" value="UniProtKB-KW"/>
</dbReference>
<evidence type="ECO:0000259" key="9">
    <source>
        <dbReference type="PROSITE" id="PS50011"/>
    </source>
</evidence>
<gene>
    <name evidence="10" type="ORF">TRITD_7Bv1G225330</name>
</gene>
<dbReference type="Pfam" id="PF00069">
    <property type="entry name" value="Pkinase"/>
    <property type="match status" value="1"/>
</dbReference>
<dbReference type="AlphaFoldDB" id="A0A9R1AF79"/>
<evidence type="ECO:0000256" key="5">
    <source>
        <dbReference type="ARBA" id="ARBA00022777"/>
    </source>
</evidence>
<dbReference type="InterPro" id="IPR011009">
    <property type="entry name" value="Kinase-like_dom_sf"/>
</dbReference>
<proteinExistence type="predicted"/>
<evidence type="ECO:0000256" key="7">
    <source>
        <dbReference type="ARBA" id="ARBA00047899"/>
    </source>
</evidence>
<dbReference type="Gene3D" id="1.10.510.10">
    <property type="entry name" value="Transferase(Phosphotransferase) domain 1"/>
    <property type="match status" value="1"/>
</dbReference>
<dbReference type="PROSITE" id="PS00108">
    <property type="entry name" value="PROTEIN_KINASE_ST"/>
    <property type="match status" value="1"/>
</dbReference>
<evidence type="ECO:0000313" key="10">
    <source>
        <dbReference type="EMBL" id="VAI93703.1"/>
    </source>
</evidence>
<dbReference type="Gramene" id="TRITD7Bv1G225330.3">
    <property type="protein sequence ID" value="TRITD7Bv1G225330.3"/>
    <property type="gene ID" value="TRITD7Bv1G225330"/>
</dbReference>
<feature type="domain" description="Protein kinase" evidence="9">
    <location>
        <begin position="1"/>
        <end position="153"/>
    </location>
</feature>
<sequence length="153" mass="17428">MPAGKIFINEVQNIMVLKHPNIVKMVGYCSETTKKLVQFDHRYIQADVTESVLCYEYLPKGDLAKNLFGKVSRLLVSSGKLIIDWDTRFKIIKGICKGLRYLHKLDIPIIHMDLKPENILLDEDMMPKIADFALSRVFGEAQTRLCTQTVVGS</sequence>
<protein>
    <recommendedName>
        <fullName evidence="1">non-specific serine/threonine protein kinase</fullName>
        <ecNumber evidence="1">2.7.11.1</ecNumber>
    </recommendedName>
</protein>